<dbReference type="Pfam" id="PF04025">
    <property type="entry name" value="RemA-like"/>
    <property type="match status" value="1"/>
</dbReference>
<dbReference type="Proteomes" id="UP000036202">
    <property type="component" value="Chromosome"/>
</dbReference>
<dbReference type="GeneID" id="93700186"/>
<dbReference type="PANTHER" id="PTHR38449:SF1">
    <property type="entry name" value="REGULATORY PROTEIN SSL2874-RELATED"/>
    <property type="match status" value="1"/>
</dbReference>
<accession>A0A1X7D4U1</accession>
<evidence type="ECO:0000313" key="3">
    <source>
        <dbReference type="Proteomes" id="UP000036202"/>
    </source>
</evidence>
<dbReference type="PANTHER" id="PTHR38449">
    <property type="entry name" value="REGULATORY PROTEIN TM_1690-RELATED"/>
    <property type="match status" value="1"/>
</dbReference>
<reference evidence="2 3" key="1">
    <citation type="journal article" date="2015" name="PLoS ONE">
        <title>Genome Sequence of Bacillus endophyticus and Analysis of Its Companion Mechanism in the Ketogulonigenium vulgare-Bacillus Strain Consortium.</title>
        <authorList>
            <person name="Jia N."/>
            <person name="Du J."/>
            <person name="Ding M.Z."/>
            <person name="Gao F."/>
            <person name="Yuan Y.J."/>
        </authorList>
    </citation>
    <scope>NUCLEOTIDE SEQUENCE [LARGE SCALE GENOMIC DNA]</scope>
    <source>
        <strain evidence="2 3">Hbe603</strain>
    </source>
</reference>
<evidence type="ECO:0000256" key="1">
    <source>
        <dbReference type="HAMAP-Rule" id="MF_01503"/>
    </source>
</evidence>
<name>A0A0H4KM20_9BACI</name>
<gene>
    <name evidence="2" type="ORF">BEH_18465</name>
</gene>
<dbReference type="HAMAP" id="MF_01503">
    <property type="entry name" value="RemA"/>
    <property type="match status" value="1"/>
</dbReference>
<dbReference type="RefSeq" id="WP_019391760.1">
    <property type="nucleotide sequence ID" value="NZ_ALIM01000014.1"/>
</dbReference>
<dbReference type="PATRIC" id="fig|135735.6.peg.3923"/>
<dbReference type="InterPro" id="IPR007169">
    <property type="entry name" value="RemA-like"/>
</dbReference>
<dbReference type="eggNOG" id="COG2052">
    <property type="taxonomic scope" value="Bacteria"/>
</dbReference>
<reference evidence="3" key="2">
    <citation type="submission" date="2015-06" db="EMBL/GenBank/DDBJ databases">
        <title>Genome Sequence of Bacillus endophyticus and Analysis of its Companion Mechanism in the Ketogulonigenium vulgare-Bacillus strain Consortium.</title>
        <authorList>
            <person name="Jia N."/>
            <person name="Du J."/>
            <person name="Ding M.-Z."/>
            <person name="Gao F."/>
            <person name="Yuan Y.-J."/>
        </authorList>
    </citation>
    <scope>NUCLEOTIDE SEQUENCE [LARGE SCALE GENOMIC DNA]</scope>
    <source>
        <strain evidence="3">Hbe603</strain>
    </source>
</reference>
<protein>
    <recommendedName>
        <fullName evidence="1">Putative regulatory protein BEH_18465</fullName>
    </recommendedName>
</protein>
<evidence type="ECO:0000313" key="2">
    <source>
        <dbReference type="EMBL" id="AKO93891.1"/>
    </source>
</evidence>
<proteinExistence type="inferred from homology"/>
<organism evidence="2 3">
    <name type="scientific">Priestia filamentosa</name>
    <dbReference type="NCBI Taxonomy" id="1402861"/>
    <lineage>
        <taxon>Bacteria</taxon>
        <taxon>Bacillati</taxon>
        <taxon>Bacillota</taxon>
        <taxon>Bacilli</taxon>
        <taxon>Bacillales</taxon>
        <taxon>Bacillaceae</taxon>
        <taxon>Priestia</taxon>
    </lineage>
</organism>
<dbReference type="EMBL" id="CP011974">
    <property type="protein sequence ID" value="AKO93891.1"/>
    <property type="molecule type" value="Genomic_DNA"/>
</dbReference>
<dbReference type="NCBIfam" id="NF003315">
    <property type="entry name" value="PRK04323.1"/>
    <property type="match status" value="1"/>
</dbReference>
<dbReference type="KEGG" id="beo:BEH_18465"/>
<dbReference type="OrthoDB" id="5432174at2"/>
<accession>A0A0H4KM20</accession>
<comment type="similarity">
    <text evidence="1">Belongs to the RemA family.</text>
</comment>
<keyword evidence="3" id="KW-1185">Reference proteome</keyword>
<dbReference type="AlphaFoldDB" id="A0A0H4KM20"/>
<sequence>MNSKFINVGFGNFVSSGRIISVVHPESAPIKRMIQDAKERSTLIDATLGRKTRSVIIMDSEHVILAPVQPETISQRLESKGEQLTEG</sequence>